<dbReference type="Proteomes" id="UP000466894">
    <property type="component" value="Chromosome"/>
</dbReference>
<name>A0A7I7PGH3_9MYCO</name>
<proteinExistence type="predicted"/>
<gene>
    <name evidence="2" type="ORF">MNVI_30350</name>
</gene>
<protein>
    <submittedName>
        <fullName evidence="2">Uncharacterized protein</fullName>
    </submittedName>
</protein>
<dbReference type="AlphaFoldDB" id="A0A7I7PGH3"/>
<feature type="region of interest" description="Disordered" evidence="1">
    <location>
        <begin position="60"/>
        <end position="102"/>
    </location>
</feature>
<accession>A0A7I7PGH3</accession>
<dbReference type="EMBL" id="AP022583">
    <property type="protein sequence ID" value="BBY07717.1"/>
    <property type="molecule type" value="Genomic_DNA"/>
</dbReference>
<sequence>MPDSLPIPKSGVARARGSDEFDGADRLVLEATDKLLADGRAREMTWLRLVKELGTHQATDAKPRLFGGFPSSKSLYNRSARARSLSEPTIKPTRIRPSTPGA</sequence>
<evidence type="ECO:0000313" key="3">
    <source>
        <dbReference type="Proteomes" id="UP000466894"/>
    </source>
</evidence>
<organism evidence="2 3">
    <name type="scientific">Mycobacterium noviomagense</name>
    <dbReference type="NCBI Taxonomy" id="459858"/>
    <lineage>
        <taxon>Bacteria</taxon>
        <taxon>Bacillati</taxon>
        <taxon>Actinomycetota</taxon>
        <taxon>Actinomycetes</taxon>
        <taxon>Mycobacteriales</taxon>
        <taxon>Mycobacteriaceae</taxon>
        <taxon>Mycobacterium</taxon>
    </lineage>
</organism>
<evidence type="ECO:0000256" key="1">
    <source>
        <dbReference type="SAM" id="MobiDB-lite"/>
    </source>
</evidence>
<dbReference type="KEGG" id="mnv:MNVI_30350"/>
<evidence type="ECO:0000313" key="2">
    <source>
        <dbReference type="EMBL" id="BBY07717.1"/>
    </source>
</evidence>
<reference evidence="2 3" key="1">
    <citation type="journal article" date="2019" name="Emerg. Microbes Infect.">
        <title>Comprehensive subspecies identification of 175 nontuberculous mycobacteria species based on 7547 genomic profiles.</title>
        <authorList>
            <person name="Matsumoto Y."/>
            <person name="Kinjo T."/>
            <person name="Motooka D."/>
            <person name="Nabeya D."/>
            <person name="Jung N."/>
            <person name="Uechi K."/>
            <person name="Horii T."/>
            <person name="Iida T."/>
            <person name="Fujita J."/>
            <person name="Nakamura S."/>
        </authorList>
    </citation>
    <scope>NUCLEOTIDE SEQUENCE [LARGE SCALE GENOMIC DNA]</scope>
    <source>
        <strain evidence="2 3">JCM 16367</strain>
    </source>
</reference>